<feature type="DNA-binding region" description="OmpR/PhoB-type" evidence="7">
    <location>
        <begin position="131"/>
        <end position="228"/>
    </location>
</feature>
<dbReference type="PANTHER" id="PTHR48111">
    <property type="entry name" value="REGULATOR OF RPOS"/>
    <property type="match status" value="1"/>
</dbReference>
<keyword evidence="4 7" id="KW-0238">DNA-binding</keyword>
<dbReference type="EMBL" id="CP074402">
    <property type="protein sequence ID" value="QVJ02825.1"/>
    <property type="molecule type" value="Genomic_DNA"/>
</dbReference>
<reference evidence="10" key="1">
    <citation type="submission" date="2021-05" db="EMBL/GenBank/DDBJ databases">
        <authorList>
            <person name="Kaiqin L."/>
            <person name="Jian G."/>
        </authorList>
    </citation>
    <scope>NUCLEOTIDE SEQUENCE</scope>
    <source>
        <strain evidence="10">HDS5</strain>
    </source>
</reference>
<dbReference type="CDD" id="cd00383">
    <property type="entry name" value="trans_reg_C"/>
    <property type="match status" value="1"/>
</dbReference>
<dbReference type="InterPro" id="IPR001789">
    <property type="entry name" value="Sig_transdc_resp-reg_receiver"/>
</dbReference>
<dbReference type="KEGG" id="nec:KGD82_11610"/>
<dbReference type="SUPFAM" id="SSF52172">
    <property type="entry name" value="CheY-like"/>
    <property type="match status" value="1"/>
</dbReference>
<dbReference type="Pfam" id="PF00486">
    <property type="entry name" value="Trans_reg_C"/>
    <property type="match status" value="1"/>
</dbReference>
<dbReference type="PROSITE" id="PS51755">
    <property type="entry name" value="OMPR_PHOB"/>
    <property type="match status" value="1"/>
</dbReference>
<protein>
    <submittedName>
        <fullName evidence="10">Response regulator transcription factor</fullName>
    </submittedName>
</protein>
<dbReference type="PROSITE" id="PS50110">
    <property type="entry name" value="RESPONSE_REGULATORY"/>
    <property type="match status" value="1"/>
</dbReference>
<dbReference type="SMART" id="SM00448">
    <property type="entry name" value="REC"/>
    <property type="match status" value="1"/>
</dbReference>
<gene>
    <name evidence="10" type="ORF">KGD82_11610</name>
</gene>
<keyword evidence="2" id="KW-0902">Two-component regulatory system</keyword>
<dbReference type="GO" id="GO:0000976">
    <property type="term" value="F:transcription cis-regulatory region binding"/>
    <property type="evidence" value="ECO:0007669"/>
    <property type="project" value="TreeGrafter"/>
</dbReference>
<dbReference type="Gene3D" id="6.10.250.690">
    <property type="match status" value="1"/>
</dbReference>
<evidence type="ECO:0000313" key="11">
    <source>
        <dbReference type="Proteomes" id="UP000682416"/>
    </source>
</evidence>
<dbReference type="InterPro" id="IPR016032">
    <property type="entry name" value="Sig_transdc_resp-reg_C-effctor"/>
</dbReference>
<evidence type="ECO:0000313" key="10">
    <source>
        <dbReference type="EMBL" id="QVJ02825.1"/>
    </source>
</evidence>
<evidence type="ECO:0000256" key="4">
    <source>
        <dbReference type="ARBA" id="ARBA00023125"/>
    </source>
</evidence>
<accession>A0A975QM13</accession>
<dbReference type="SMART" id="SM00862">
    <property type="entry name" value="Trans_reg_C"/>
    <property type="match status" value="1"/>
</dbReference>
<dbReference type="Proteomes" id="UP000682416">
    <property type="component" value="Chromosome"/>
</dbReference>
<dbReference type="AlphaFoldDB" id="A0A975QM13"/>
<feature type="domain" description="OmpR/PhoB-type" evidence="9">
    <location>
        <begin position="131"/>
        <end position="228"/>
    </location>
</feature>
<keyword evidence="11" id="KW-1185">Reference proteome</keyword>
<dbReference type="FunFam" id="3.40.50.2300:FF:000001">
    <property type="entry name" value="DNA-binding response regulator PhoB"/>
    <property type="match status" value="1"/>
</dbReference>
<proteinExistence type="predicted"/>
<dbReference type="SUPFAM" id="SSF46894">
    <property type="entry name" value="C-terminal effector domain of the bipartite response regulators"/>
    <property type="match status" value="1"/>
</dbReference>
<feature type="modified residue" description="4-aspartylphosphate" evidence="6">
    <location>
        <position position="53"/>
    </location>
</feature>
<keyword evidence="3" id="KW-0805">Transcription regulation</keyword>
<evidence type="ECO:0000256" key="6">
    <source>
        <dbReference type="PROSITE-ProRule" id="PRU00169"/>
    </source>
</evidence>
<dbReference type="GO" id="GO:0006355">
    <property type="term" value="P:regulation of DNA-templated transcription"/>
    <property type="evidence" value="ECO:0007669"/>
    <property type="project" value="InterPro"/>
</dbReference>
<organism evidence="10 11">
    <name type="scientific">Nocardiopsis eucommiae</name>
    <dbReference type="NCBI Taxonomy" id="2831970"/>
    <lineage>
        <taxon>Bacteria</taxon>
        <taxon>Bacillati</taxon>
        <taxon>Actinomycetota</taxon>
        <taxon>Actinomycetes</taxon>
        <taxon>Streptosporangiales</taxon>
        <taxon>Nocardiopsidaceae</taxon>
        <taxon>Nocardiopsis</taxon>
    </lineage>
</organism>
<evidence type="ECO:0000256" key="5">
    <source>
        <dbReference type="ARBA" id="ARBA00023163"/>
    </source>
</evidence>
<keyword evidence="5" id="KW-0804">Transcription</keyword>
<dbReference type="GO" id="GO:0032993">
    <property type="term" value="C:protein-DNA complex"/>
    <property type="evidence" value="ECO:0007669"/>
    <property type="project" value="TreeGrafter"/>
</dbReference>
<name>A0A975QM13_9ACTN</name>
<evidence type="ECO:0000256" key="1">
    <source>
        <dbReference type="ARBA" id="ARBA00022553"/>
    </source>
</evidence>
<dbReference type="Gene3D" id="3.40.50.2300">
    <property type="match status" value="1"/>
</dbReference>
<dbReference type="InterPro" id="IPR011006">
    <property type="entry name" value="CheY-like_superfamily"/>
</dbReference>
<evidence type="ECO:0000256" key="3">
    <source>
        <dbReference type="ARBA" id="ARBA00023015"/>
    </source>
</evidence>
<dbReference type="InterPro" id="IPR039420">
    <property type="entry name" value="WalR-like"/>
</dbReference>
<dbReference type="GO" id="GO:0000156">
    <property type="term" value="F:phosphorelay response regulator activity"/>
    <property type="evidence" value="ECO:0007669"/>
    <property type="project" value="TreeGrafter"/>
</dbReference>
<evidence type="ECO:0000259" key="9">
    <source>
        <dbReference type="PROSITE" id="PS51755"/>
    </source>
</evidence>
<feature type="domain" description="Response regulatory" evidence="8">
    <location>
        <begin position="4"/>
        <end position="118"/>
    </location>
</feature>
<dbReference type="InterPro" id="IPR001867">
    <property type="entry name" value="OmpR/PhoB-type_DNA-bd"/>
</dbReference>
<sequence>MQAKILVVDDEPNILDVVATVLEFHGFDVRTAATAAEAHTAAHAFGPDLVVLDVMLPDGDGFDVCRALRRSRPDLGIVFLTAKDAHSERIAGLTYGGDDYVTKPFNTDELVARVRAVLRRTRPGNGPEAADGILRFADVELDERACVVRRAGNPVPLSRTEFDLLRYLMLNSGRVLSRPQIIDEVWSDGYAGASNIVDTYVGYLRRKLGVHGPNLIVTQRGFGYALREGDPE</sequence>
<evidence type="ECO:0000256" key="7">
    <source>
        <dbReference type="PROSITE-ProRule" id="PRU01091"/>
    </source>
</evidence>
<dbReference type="GO" id="GO:0005829">
    <property type="term" value="C:cytosol"/>
    <property type="evidence" value="ECO:0007669"/>
    <property type="project" value="TreeGrafter"/>
</dbReference>
<keyword evidence="1 6" id="KW-0597">Phosphoprotein</keyword>
<dbReference type="PANTHER" id="PTHR48111:SF28">
    <property type="entry name" value="TRANSCRIPTIONAL REGULATORY PROTEIN TCRX-RELATED"/>
    <property type="match status" value="1"/>
</dbReference>
<dbReference type="Pfam" id="PF00072">
    <property type="entry name" value="Response_reg"/>
    <property type="match status" value="1"/>
</dbReference>
<evidence type="ECO:0000256" key="2">
    <source>
        <dbReference type="ARBA" id="ARBA00023012"/>
    </source>
</evidence>
<dbReference type="RefSeq" id="WP_378739919.1">
    <property type="nucleotide sequence ID" value="NZ_CBDRIY010000014.1"/>
</dbReference>
<dbReference type="InterPro" id="IPR036388">
    <property type="entry name" value="WH-like_DNA-bd_sf"/>
</dbReference>
<evidence type="ECO:0000259" key="8">
    <source>
        <dbReference type="PROSITE" id="PS50110"/>
    </source>
</evidence>
<dbReference type="Gene3D" id="1.10.10.10">
    <property type="entry name" value="Winged helix-like DNA-binding domain superfamily/Winged helix DNA-binding domain"/>
    <property type="match status" value="1"/>
</dbReference>